<evidence type="ECO:0000256" key="1">
    <source>
        <dbReference type="SAM" id="Phobius"/>
    </source>
</evidence>
<dbReference type="EMBL" id="JAUSUH010000010">
    <property type="protein sequence ID" value="MDQ0349398.1"/>
    <property type="molecule type" value="Genomic_DNA"/>
</dbReference>
<evidence type="ECO:0000313" key="4">
    <source>
        <dbReference type="Proteomes" id="UP001238467"/>
    </source>
</evidence>
<keyword evidence="1" id="KW-0472">Membrane</keyword>
<protein>
    <submittedName>
        <fullName evidence="3">Transposase</fullName>
    </submittedName>
</protein>
<evidence type="ECO:0000259" key="2">
    <source>
        <dbReference type="Pfam" id="PF13586"/>
    </source>
</evidence>
<dbReference type="Pfam" id="PF13586">
    <property type="entry name" value="DDE_Tnp_1_2"/>
    <property type="match status" value="1"/>
</dbReference>
<proteinExistence type="predicted"/>
<accession>A0ABU0DLT0</accession>
<keyword evidence="1" id="KW-0812">Transmembrane</keyword>
<reference evidence="3 4" key="1">
    <citation type="submission" date="2023-07" db="EMBL/GenBank/DDBJ databases">
        <title>Genomic Encyclopedia of Type Strains, Phase IV (KMG-IV): sequencing the most valuable type-strain genomes for metagenomic binning, comparative biology and taxonomic classification.</title>
        <authorList>
            <person name="Goeker M."/>
        </authorList>
    </citation>
    <scope>NUCLEOTIDE SEQUENCE [LARGE SCALE GENOMIC DNA]</scope>
    <source>
        <strain evidence="3 4">DSM 1277</strain>
    </source>
</reference>
<organism evidence="3 4">
    <name type="scientific">Ancylobacter vacuolatus</name>
    <dbReference type="NCBI Taxonomy" id="223389"/>
    <lineage>
        <taxon>Bacteria</taxon>
        <taxon>Pseudomonadati</taxon>
        <taxon>Pseudomonadota</taxon>
        <taxon>Alphaproteobacteria</taxon>
        <taxon>Hyphomicrobiales</taxon>
        <taxon>Xanthobacteraceae</taxon>
        <taxon>Ancylobacter</taxon>
    </lineage>
</organism>
<dbReference type="PANTHER" id="PTHR30007:SF1">
    <property type="entry name" value="BLR1914 PROTEIN"/>
    <property type="match status" value="1"/>
</dbReference>
<name>A0ABU0DLT0_9HYPH</name>
<keyword evidence="1" id="KW-1133">Transmembrane helix</keyword>
<keyword evidence="4" id="KW-1185">Reference proteome</keyword>
<gene>
    <name evidence="3" type="ORF">J2S76_003843</name>
</gene>
<evidence type="ECO:0000313" key="3">
    <source>
        <dbReference type="EMBL" id="MDQ0349398.1"/>
    </source>
</evidence>
<comment type="caution">
    <text evidence="3">The sequence shown here is derived from an EMBL/GenBank/DDBJ whole genome shotgun (WGS) entry which is preliminary data.</text>
</comment>
<dbReference type="InterPro" id="IPR025668">
    <property type="entry name" value="Tnp_DDE_dom"/>
</dbReference>
<feature type="domain" description="Transposase DDE" evidence="2">
    <location>
        <begin position="7"/>
        <end position="88"/>
    </location>
</feature>
<feature type="transmembrane region" description="Helical" evidence="1">
    <location>
        <begin position="75"/>
        <end position="91"/>
    </location>
</feature>
<dbReference type="PANTHER" id="PTHR30007">
    <property type="entry name" value="PHP DOMAIN PROTEIN"/>
    <property type="match status" value="1"/>
</dbReference>
<dbReference type="Proteomes" id="UP001238467">
    <property type="component" value="Unassembled WGS sequence"/>
</dbReference>
<sequence length="92" mass="10697">MPPAHILHGDKGYDSNAIRRQVEESGAMPNIPPKANRRWKNCFSPVLYRNRNAIERMFCRLKDFRRVATRYDRNAVNFLAAVCIAATVSYWL</sequence>